<evidence type="ECO:0000256" key="8">
    <source>
        <dbReference type="ARBA" id="ARBA00022909"/>
    </source>
</evidence>
<dbReference type="InterPro" id="IPR045031">
    <property type="entry name" value="DHP_synth-like"/>
</dbReference>
<dbReference type="PROSITE" id="PS00793">
    <property type="entry name" value="DHPS_2"/>
    <property type="match status" value="1"/>
</dbReference>
<evidence type="ECO:0000313" key="10">
    <source>
        <dbReference type="EMBL" id="SUZ94130.1"/>
    </source>
</evidence>
<evidence type="ECO:0000259" key="9">
    <source>
        <dbReference type="PROSITE" id="PS50972"/>
    </source>
</evidence>
<dbReference type="Gene3D" id="3.20.20.20">
    <property type="entry name" value="Dihydropteroate synthase-like"/>
    <property type="match status" value="1"/>
</dbReference>
<keyword evidence="5" id="KW-0808">Transferase</keyword>
<organism evidence="10">
    <name type="scientific">marine metagenome</name>
    <dbReference type="NCBI Taxonomy" id="408172"/>
    <lineage>
        <taxon>unclassified sequences</taxon>
        <taxon>metagenomes</taxon>
        <taxon>ecological metagenomes</taxon>
    </lineage>
</organism>
<evidence type="ECO:0000256" key="4">
    <source>
        <dbReference type="ARBA" id="ARBA00012458"/>
    </source>
</evidence>
<dbReference type="InterPro" id="IPR006390">
    <property type="entry name" value="DHP_synth_dom"/>
</dbReference>
<dbReference type="GO" id="GO:0046872">
    <property type="term" value="F:metal ion binding"/>
    <property type="evidence" value="ECO:0007669"/>
    <property type="project" value="UniProtKB-KW"/>
</dbReference>
<comment type="catalytic activity">
    <reaction evidence="1">
        <text>(7,8-dihydropterin-6-yl)methyl diphosphate + 4-aminobenzoate = 7,8-dihydropteroate + diphosphate</text>
        <dbReference type="Rhea" id="RHEA:19949"/>
        <dbReference type="ChEBI" id="CHEBI:17836"/>
        <dbReference type="ChEBI" id="CHEBI:17839"/>
        <dbReference type="ChEBI" id="CHEBI:33019"/>
        <dbReference type="ChEBI" id="CHEBI:72950"/>
        <dbReference type="EC" id="2.5.1.15"/>
    </reaction>
</comment>
<name>A0A381RQH1_9ZZZZ</name>
<dbReference type="FunFam" id="3.20.20.20:FF:000006">
    <property type="entry name" value="Dihydropteroate synthase"/>
    <property type="match status" value="1"/>
</dbReference>
<dbReference type="EC" id="2.5.1.15" evidence="4"/>
<dbReference type="GO" id="GO:0046656">
    <property type="term" value="P:folic acid biosynthetic process"/>
    <property type="evidence" value="ECO:0007669"/>
    <property type="project" value="UniProtKB-KW"/>
</dbReference>
<gene>
    <name evidence="10" type="ORF">METZ01_LOCUS46984</name>
</gene>
<dbReference type="NCBIfam" id="TIGR01496">
    <property type="entry name" value="DHPS"/>
    <property type="match status" value="1"/>
</dbReference>
<evidence type="ECO:0000256" key="2">
    <source>
        <dbReference type="ARBA" id="ARBA00001946"/>
    </source>
</evidence>
<dbReference type="GO" id="GO:0046654">
    <property type="term" value="P:tetrahydrofolate biosynthetic process"/>
    <property type="evidence" value="ECO:0007669"/>
    <property type="project" value="TreeGrafter"/>
</dbReference>
<evidence type="ECO:0000256" key="5">
    <source>
        <dbReference type="ARBA" id="ARBA00022679"/>
    </source>
</evidence>
<dbReference type="AlphaFoldDB" id="A0A381RQH1"/>
<keyword evidence="8" id="KW-0289">Folate biosynthesis</keyword>
<reference evidence="10" key="1">
    <citation type="submission" date="2018-05" db="EMBL/GenBank/DDBJ databases">
        <authorList>
            <person name="Lanie J.A."/>
            <person name="Ng W.-L."/>
            <person name="Kazmierczak K.M."/>
            <person name="Andrzejewski T.M."/>
            <person name="Davidsen T.M."/>
            <person name="Wayne K.J."/>
            <person name="Tettelin H."/>
            <person name="Glass J.I."/>
            <person name="Rusch D."/>
            <person name="Podicherti R."/>
            <person name="Tsui H.-C.T."/>
            <person name="Winkler M.E."/>
        </authorList>
    </citation>
    <scope>NUCLEOTIDE SEQUENCE</scope>
</reference>
<dbReference type="GO" id="GO:0005829">
    <property type="term" value="C:cytosol"/>
    <property type="evidence" value="ECO:0007669"/>
    <property type="project" value="TreeGrafter"/>
</dbReference>
<dbReference type="CDD" id="cd00739">
    <property type="entry name" value="DHPS"/>
    <property type="match status" value="1"/>
</dbReference>
<dbReference type="PANTHER" id="PTHR20941">
    <property type="entry name" value="FOLATE SYNTHESIS PROTEINS"/>
    <property type="match status" value="1"/>
</dbReference>
<protein>
    <recommendedName>
        <fullName evidence="4">dihydropteroate synthase</fullName>
        <ecNumber evidence="4">2.5.1.15</ecNumber>
    </recommendedName>
</protein>
<keyword evidence="7" id="KW-0460">Magnesium</keyword>
<dbReference type="EMBL" id="UINC01002206">
    <property type="protein sequence ID" value="SUZ94130.1"/>
    <property type="molecule type" value="Genomic_DNA"/>
</dbReference>
<keyword evidence="6" id="KW-0479">Metal-binding</keyword>
<dbReference type="GO" id="GO:0004156">
    <property type="term" value="F:dihydropteroate synthase activity"/>
    <property type="evidence" value="ECO:0007669"/>
    <property type="project" value="UniProtKB-EC"/>
</dbReference>
<dbReference type="SUPFAM" id="SSF51717">
    <property type="entry name" value="Dihydropteroate synthetase-like"/>
    <property type="match status" value="1"/>
</dbReference>
<dbReference type="InterPro" id="IPR000489">
    <property type="entry name" value="Pterin-binding_dom"/>
</dbReference>
<dbReference type="Pfam" id="PF00809">
    <property type="entry name" value="Pterin_bind"/>
    <property type="match status" value="1"/>
</dbReference>
<sequence length="279" mass="30899">MNAPCFNQWIREENSATLIMGILNVTPDSFSDGGMYYNATQAIEFALQMEEEGADIIDVGGESTRPGAKTVELQKECDRILPVIEGIRTKSDILISIDTYKSEVARQSIATGAGMVNDISGMTFDPNMVDVIKDSGLPVVIMHIKGTPKNMQKNPYYEDLMQELTEYFEERKKFARAKGILDQQIILDPGIGFGKRLQDNFQLLRELKKIVDMGFPVLIGPSKKSFIGLTLDLPIDQRLEGTAAAVTTGILKGARIVRVHDVKEMKRVALITDSIRGIA</sequence>
<evidence type="ECO:0000256" key="6">
    <source>
        <dbReference type="ARBA" id="ARBA00022723"/>
    </source>
</evidence>
<dbReference type="PANTHER" id="PTHR20941:SF1">
    <property type="entry name" value="FOLIC ACID SYNTHESIS PROTEIN FOL1"/>
    <property type="match status" value="1"/>
</dbReference>
<accession>A0A381RQH1</accession>
<proteinExistence type="predicted"/>
<feature type="domain" description="Pterin-binding" evidence="9">
    <location>
        <begin position="17"/>
        <end position="270"/>
    </location>
</feature>
<comment type="cofactor">
    <cofactor evidence="2">
        <name>Mg(2+)</name>
        <dbReference type="ChEBI" id="CHEBI:18420"/>
    </cofactor>
</comment>
<evidence type="ECO:0000256" key="1">
    <source>
        <dbReference type="ARBA" id="ARBA00000012"/>
    </source>
</evidence>
<dbReference type="PROSITE" id="PS00792">
    <property type="entry name" value="DHPS_1"/>
    <property type="match status" value="1"/>
</dbReference>
<comment type="pathway">
    <text evidence="3">Cofactor biosynthesis; tetrahydrofolate biosynthesis; 7,8-dihydrofolate from 2-amino-4-hydroxy-6-hydroxymethyl-7,8-dihydropteridine diphosphate and 4-aminobenzoate: step 1/2.</text>
</comment>
<dbReference type="InterPro" id="IPR011005">
    <property type="entry name" value="Dihydropteroate_synth-like_sf"/>
</dbReference>
<evidence type="ECO:0000256" key="3">
    <source>
        <dbReference type="ARBA" id="ARBA00004763"/>
    </source>
</evidence>
<dbReference type="PROSITE" id="PS50972">
    <property type="entry name" value="PTERIN_BINDING"/>
    <property type="match status" value="1"/>
</dbReference>
<evidence type="ECO:0000256" key="7">
    <source>
        <dbReference type="ARBA" id="ARBA00022842"/>
    </source>
</evidence>